<dbReference type="Pfam" id="PF05995">
    <property type="entry name" value="CDO_I"/>
    <property type="match status" value="1"/>
</dbReference>
<dbReference type="InterPro" id="IPR010300">
    <property type="entry name" value="CDO_1"/>
</dbReference>
<reference evidence="2 3" key="1">
    <citation type="journal article" date="2000" name="Mar. Ecol. Prog. Ser.">
        <title>Phylogenetic characterization of endosymbionts in three hydrothermal vent mussels: influence on host distributions.</title>
        <authorList>
            <person name="Fujiwara Y."/>
            <person name="Takai K."/>
            <person name="Uematsu K."/>
            <person name="Tsuchida S."/>
            <person name="Hunt J.C."/>
            <person name="Hashimoto J."/>
        </authorList>
    </citation>
    <scope>NUCLEOTIDE SEQUENCE [LARGE SCALE GENOMIC DNA]</scope>
    <source>
        <strain evidence="2 3">Myojin Knoll</strain>
    </source>
</reference>
<dbReference type="RefSeq" id="WP_066043616.1">
    <property type="nucleotide sequence ID" value="NZ_AP013042.1"/>
</dbReference>
<dbReference type="SUPFAM" id="SSF51182">
    <property type="entry name" value="RmlC-like cupins"/>
    <property type="match status" value="1"/>
</dbReference>
<accession>A0A0N7KBA6</accession>
<dbReference type="GO" id="GO:0005506">
    <property type="term" value="F:iron ion binding"/>
    <property type="evidence" value="ECO:0007669"/>
    <property type="project" value="InterPro"/>
</dbReference>
<evidence type="ECO:0008006" key="4">
    <source>
        <dbReference type="Google" id="ProtNLM"/>
    </source>
</evidence>
<dbReference type="OrthoDB" id="7059163at2"/>
<reference evidence="2 3" key="2">
    <citation type="journal article" date="2016" name="ISME J.">
        <title>Heterogeneous composition of key metabolic gene clusters in a vent mussel symbiont population.</title>
        <authorList>
            <person name="Ikuta T."/>
            <person name="Takaki Y."/>
            <person name="Nagai Y."/>
            <person name="Shimamura S."/>
            <person name="Tsuda M."/>
            <person name="Kawagucci S."/>
            <person name="Aoki Y."/>
            <person name="Inoue K."/>
            <person name="Teruya M."/>
            <person name="Satou K."/>
            <person name="Teruya K."/>
            <person name="Shimoji M."/>
            <person name="Tamotsu H."/>
            <person name="Hirano T."/>
            <person name="Maruyama T."/>
            <person name="Yoshida T."/>
        </authorList>
    </citation>
    <scope>NUCLEOTIDE SEQUENCE [LARGE SCALE GENOMIC DNA]</scope>
    <source>
        <strain evidence="2 3">Myojin Knoll</strain>
    </source>
</reference>
<dbReference type="Proteomes" id="UP000067399">
    <property type="component" value="Chromosome"/>
</dbReference>
<dbReference type="STRING" id="1303921.BSEPE_0469"/>
<evidence type="ECO:0000313" key="2">
    <source>
        <dbReference type="EMBL" id="BAS67479.1"/>
    </source>
</evidence>
<keyword evidence="3" id="KW-1185">Reference proteome</keyword>
<name>A0A0N7KBA6_9GAMM</name>
<protein>
    <recommendedName>
        <fullName evidence="4">Cysteine dioxygenase</fullName>
    </recommendedName>
</protein>
<dbReference type="KEGG" id="ebh:BSEPE_0469"/>
<sequence>MLKKIKNYDYVHTTDFDFKALCKLLSQENYDLAVEKIKALAKEIQVKNLALDKSSYTRNVIIHNNDCWLGLLHWDKGATTRIHGHPEQAFLYVVEGELRCKNFDKNPLTELKSKGLSGGEYLYSKGVKGKLDNCIHQINAKQKSISLHYYSDNPIKGEVFDI</sequence>
<dbReference type="InterPro" id="IPR014710">
    <property type="entry name" value="RmlC-like_jellyroll"/>
</dbReference>
<proteinExistence type="inferred from homology"/>
<dbReference type="InterPro" id="IPR011051">
    <property type="entry name" value="RmlC_Cupin_sf"/>
</dbReference>
<dbReference type="Gene3D" id="2.60.120.10">
    <property type="entry name" value="Jelly Rolls"/>
    <property type="match status" value="1"/>
</dbReference>
<evidence type="ECO:0000313" key="3">
    <source>
        <dbReference type="Proteomes" id="UP000067399"/>
    </source>
</evidence>
<dbReference type="GO" id="GO:0016702">
    <property type="term" value="F:oxidoreductase activity, acting on single donors with incorporation of molecular oxygen, incorporation of two atoms of oxygen"/>
    <property type="evidence" value="ECO:0007669"/>
    <property type="project" value="InterPro"/>
</dbReference>
<organism evidence="2 3">
    <name type="scientific">endosymbiont of Bathymodiolus septemdierum str. Myojin knoll</name>
    <dbReference type="NCBI Taxonomy" id="1303921"/>
    <lineage>
        <taxon>Bacteria</taxon>
        <taxon>Pseudomonadati</taxon>
        <taxon>Pseudomonadota</taxon>
        <taxon>Gammaproteobacteria</taxon>
        <taxon>sulfur-oxidizing symbionts</taxon>
    </lineage>
</organism>
<dbReference type="AlphaFoldDB" id="A0A0N7KBA6"/>
<dbReference type="EMBL" id="AP013042">
    <property type="protein sequence ID" value="BAS67479.1"/>
    <property type="molecule type" value="Genomic_DNA"/>
</dbReference>
<comment type="similarity">
    <text evidence="1">Belongs to the cysteine dioxygenase family.</text>
</comment>
<evidence type="ECO:0000256" key="1">
    <source>
        <dbReference type="ARBA" id="ARBA00006622"/>
    </source>
</evidence>
<gene>
    <name evidence="2" type="ORF">BSEPE_0469</name>
</gene>